<gene>
    <name evidence="1" type="ORF">ACFFH7_18595</name>
</gene>
<keyword evidence="2" id="KW-1185">Reference proteome</keyword>
<sequence>MSDNDETVVEISVPESEVSARADAVLDWLLAIGVVVPNPSPGPAYLPGPEAASRTTTETVIDLLWNTGVTVITDRMVFDSAQNVTPPDCPACTVRLGIDHYIDQMTPWLLSGEPTVGCPACGHAALLGDWPGTWTCQVGNLGVRFTNWPPLRDDFVGELGRRIGPRWRVVRAHR</sequence>
<dbReference type="Proteomes" id="UP001589810">
    <property type="component" value="Unassembled WGS sequence"/>
</dbReference>
<reference evidence="1 2" key="1">
    <citation type="submission" date="2024-09" db="EMBL/GenBank/DDBJ databases">
        <authorList>
            <person name="Sun Q."/>
            <person name="Mori K."/>
        </authorList>
    </citation>
    <scope>NUCLEOTIDE SEQUENCE [LARGE SCALE GENOMIC DNA]</scope>
    <source>
        <strain evidence="1 2">TBRC 1432</strain>
    </source>
</reference>
<name>A0ABV6MTE5_9PSEU</name>
<evidence type="ECO:0000313" key="2">
    <source>
        <dbReference type="Proteomes" id="UP001589810"/>
    </source>
</evidence>
<protein>
    <submittedName>
        <fullName evidence="1">Uncharacterized protein</fullName>
    </submittedName>
</protein>
<comment type="caution">
    <text evidence="1">The sequence shown here is derived from an EMBL/GenBank/DDBJ whole genome shotgun (WGS) entry which is preliminary data.</text>
</comment>
<evidence type="ECO:0000313" key="1">
    <source>
        <dbReference type="EMBL" id="MFC0543517.1"/>
    </source>
</evidence>
<dbReference type="EMBL" id="JBHLUD010000006">
    <property type="protein sequence ID" value="MFC0543517.1"/>
    <property type="molecule type" value="Genomic_DNA"/>
</dbReference>
<accession>A0ABV6MTE5</accession>
<proteinExistence type="predicted"/>
<organism evidence="1 2">
    <name type="scientific">Kutzneria chonburiensis</name>
    <dbReference type="NCBI Taxonomy" id="1483604"/>
    <lineage>
        <taxon>Bacteria</taxon>
        <taxon>Bacillati</taxon>
        <taxon>Actinomycetota</taxon>
        <taxon>Actinomycetes</taxon>
        <taxon>Pseudonocardiales</taxon>
        <taxon>Pseudonocardiaceae</taxon>
        <taxon>Kutzneria</taxon>
    </lineage>
</organism>
<dbReference type="RefSeq" id="WP_379794138.1">
    <property type="nucleotide sequence ID" value="NZ_JBHLUD010000006.1"/>
</dbReference>